<dbReference type="GeneTree" id="ENSGT01120000271828"/>
<organism evidence="4 5">
    <name type="scientific">Neolamprologus brichardi</name>
    <name type="common">Fairy cichlid</name>
    <name type="synonym">Lamprologus brichardi</name>
    <dbReference type="NCBI Taxonomy" id="32507"/>
    <lineage>
        <taxon>Eukaryota</taxon>
        <taxon>Metazoa</taxon>
        <taxon>Chordata</taxon>
        <taxon>Craniata</taxon>
        <taxon>Vertebrata</taxon>
        <taxon>Euteleostomi</taxon>
        <taxon>Actinopterygii</taxon>
        <taxon>Neopterygii</taxon>
        <taxon>Teleostei</taxon>
        <taxon>Neoteleostei</taxon>
        <taxon>Acanthomorphata</taxon>
        <taxon>Ovalentaria</taxon>
        <taxon>Cichlomorphae</taxon>
        <taxon>Cichliformes</taxon>
        <taxon>Cichlidae</taxon>
        <taxon>African cichlids</taxon>
        <taxon>Pseudocrenilabrinae</taxon>
        <taxon>Lamprologini</taxon>
        <taxon>Neolamprologus</taxon>
    </lineage>
</organism>
<comment type="similarity">
    <text evidence="2">Belongs to the MHC class I family.</text>
</comment>
<dbReference type="InterPro" id="IPR003597">
    <property type="entry name" value="Ig_C1-set"/>
</dbReference>
<dbReference type="Pfam" id="PF00129">
    <property type="entry name" value="MHC_I"/>
    <property type="match status" value="1"/>
</dbReference>
<evidence type="ECO:0000313" key="4">
    <source>
        <dbReference type="Ensembl" id="ENSNBRP00000028390.1"/>
    </source>
</evidence>
<dbReference type="PRINTS" id="PR01638">
    <property type="entry name" value="MHCCLASSI"/>
</dbReference>
<dbReference type="InterPro" id="IPR036179">
    <property type="entry name" value="Ig-like_dom_sf"/>
</dbReference>
<dbReference type="SUPFAM" id="SSF48726">
    <property type="entry name" value="Immunoglobulin"/>
    <property type="match status" value="1"/>
</dbReference>
<dbReference type="GO" id="GO:0006955">
    <property type="term" value="P:immune response"/>
    <property type="evidence" value="ECO:0007669"/>
    <property type="project" value="TreeGrafter"/>
</dbReference>
<dbReference type="GO" id="GO:0005615">
    <property type="term" value="C:extracellular space"/>
    <property type="evidence" value="ECO:0007669"/>
    <property type="project" value="TreeGrafter"/>
</dbReference>
<keyword evidence="5" id="KW-1185">Reference proteome</keyword>
<dbReference type="InterPro" id="IPR013783">
    <property type="entry name" value="Ig-like_fold"/>
</dbReference>
<dbReference type="PANTHER" id="PTHR16675:SF237">
    <property type="entry name" value="MHC CLASS I ANTIGEN TRANSCRIPT VARIANT 1-RELATED"/>
    <property type="match status" value="1"/>
</dbReference>
<evidence type="ECO:0000256" key="1">
    <source>
        <dbReference type="ARBA" id="ARBA00023180"/>
    </source>
</evidence>
<dbReference type="Gene3D" id="3.30.500.10">
    <property type="entry name" value="MHC class I-like antigen recognition-like"/>
    <property type="match status" value="1"/>
</dbReference>
<sequence length="347" mass="40498">MSCPPRPQTLLSLLKTCQLKHSETLFFTASSGVPNFPEVVAVMLNNDVEVGYCDSKLKTAIPKQHWMETLRDEDPTYWKWYTGEFSMSLWPSVCHLPHFLLFSAVHILQRYSRCEWDEETEEVNGFHQYGYDGEDFLTFNLETQTWIATKPQAVITKNLWDKDKFNNDFWKKFLKQVCVDCLKMHMSYGRSFLLRTAYIKIVITHMLPTPSSSVSCHATGFFPHRAMMFWRRNGEEIHEGVNHGEILPNDDGTFQMSVDLDLSTVTPEEFRNYDCVFQLSDVNKVIITKLDKAMIRTNWSKTRIMLAAAFICKKKKGKKEKNHLISSHLLYLNLMLRKFIMSEKCSK</sequence>
<dbReference type="Pfam" id="PF07654">
    <property type="entry name" value="C1-set"/>
    <property type="match status" value="1"/>
</dbReference>
<dbReference type="InterPro" id="IPR001039">
    <property type="entry name" value="MHC_I_a_a1/a2"/>
</dbReference>
<dbReference type="OMA" id="PETNEME"/>
<dbReference type="Gene3D" id="2.60.40.10">
    <property type="entry name" value="Immunoglobulins"/>
    <property type="match status" value="1"/>
</dbReference>
<accession>A0A3Q4HWM6</accession>
<protein>
    <recommendedName>
        <fullName evidence="3">Ig-like domain-containing protein</fullName>
    </recommendedName>
</protein>
<dbReference type="PROSITE" id="PS50835">
    <property type="entry name" value="IG_LIKE"/>
    <property type="match status" value="1"/>
</dbReference>
<dbReference type="InterPro" id="IPR007110">
    <property type="entry name" value="Ig-like_dom"/>
</dbReference>
<evidence type="ECO:0000259" key="3">
    <source>
        <dbReference type="PROSITE" id="PS50835"/>
    </source>
</evidence>
<dbReference type="InterPro" id="IPR037055">
    <property type="entry name" value="MHC_I-like_Ag-recog_sf"/>
</dbReference>
<dbReference type="InterPro" id="IPR011161">
    <property type="entry name" value="MHC_I-like_Ag-recog"/>
</dbReference>
<dbReference type="InterPro" id="IPR050208">
    <property type="entry name" value="MHC_class-I_related"/>
</dbReference>
<reference evidence="4" key="1">
    <citation type="submission" date="2025-08" db="UniProtKB">
        <authorList>
            <consortium name="Ensembl"/>
        </authorList>
    </citation>
    <scope>IDENTIFICATION</scope>
</reference>
<name>A0A3Q4HWM6_NEOBR</name>
<dbReference type="Proteomes" id="UP000261580">
    <property type="component" value="Unassembled WGS sequence"/>
</dbReference>
<dbReference type="InterPro" id="IPR011162">
    <property type="entry name" value="MHC_I/II-like_Ag-recog"/>
</dbReference>
<dbReference type="AlphaFoldDB" id="A0A3Q4HWM6"/>
<reference evidence="4" key="2">
    <citation type="submission" date="2025-09" db="UniProtKB">
        <authorList>
            <consortium name="Ensembl"/>
        </authorList>
    </citation>
    <scope>IDENTIFICATION</scope>
</reference>
<dbReference type="PANTHER" id="PTHR16675">
    <property type="entry name" value="MHC CLASS I-RELATED"/>
    <property type="match status" value="1"/>
</dbReference>
<evidence type="ECO:0000256" key="2">
    <source>
        <dbReference type="RuleBase" id="RU004439"/>
    </source>
</evidence>
<dbReference type="SMART" id="SM00407">
    <property type="entry name" value="IGc1"/>
    <property type="match status" value="1"/>
</dbReference>
<dbReference type="Ensembl" id="ENSNBRT00000029134.1">
    <property type="protein sequence ID" value="ENSNBRP00000028390.1"/>
    <property type="gene ID" value="ENSNBRG00000021631.1"/>
</dbReference>
<dbReference type="GO" id="GO:0009897">
    <property type="term" value="C:external side of plasma membrane"/>
    <property type="evidence" value="ECO:0007669"/>
    <property type="project" value="TreeGrafter"/>
</dbReference>
<keyword evidence="1" id="KW-0325">Glycoprotein</keyword>
<feature type="domain" description="Ig-like" evidence="3">
    <location>
        <begin position="213"/>
        <end position="288"/>
    </location>
</feature>
<proteinExistence type="inferred from homology"/>
<evidence type="ECO:0000313" key="5">
    <source>
        <dbReference type="Proteomes" id="UP000261580"/>
    </source>
</evidence>
<dbReference type="SUPFAM" id="SSF54452">
    <property type="entry name" value="MHC antigen-recognition domain"/>
    <property type="match status" value="1"/>
</dbReference>